<dbReference type="AlphaFoldDB" id="A0AAE0EAT3"/>
<keyword evidence="2" id="KW-1185">Reference proteome</keyword>
<dbReference type="PANTHER" id="PTHR47074:SF75">
    <property type="entry name" value="RNASE H TYPE-1 DOMAIN-CONTAINING PROTEIN"/>
    <property type="match status" value="1"/>
</dbReference>
<proteinExistence type="predicted"/>
<name>A0AAE0EAT3_9ROSI</name>
<comment type="caution">
    <text evidence="1">The sequence shown here is derived from an EMBL/GenBank/DDBJ whole genome shotgun (WGS) entry which is preliminary data.</text>
</comment>
<accession>A0AAE0EAT3</accession>
<evidence type="ECO:0000313" key="2">
    <source>
        <dbReference type="Proteomes" id="UP001281410"/>
    </source>
</evidence>
<reference evidence="1" key="1">
    <citation type="journal article" date="2023" name="Plant J.">
        <title>Genome sequences and population genomics provide insights into the demographic history, inbreeding, and mutation load of two 'living fossil' tree species of Dipteronia.</title>
        <authorList>
            <person name="Feng Y."/>
            <person name="Comes H.P."/>
            <person name="Chen J."/>
            <person name="Zhu S."/>
            <person name="Lu R."/>
            <person name="Zhang X."/>
            <person name="Li P."/>
            <person name="Qiu J."/>
            <person name="Olsen K.M."/>
            <person name="Qiu Y."/>
        </authorList>
    </citation>
    <scope>NUCLEOTIDE SEQUENCE</scope>
    <source>
        <strain evidence="1">NBL</strain>
    </source>
</reference>
<dbReference type="Proteomes" id="UP001281410">
    <property type="component" value="Unassembled WGS sequence"/>
</dbReference>
<evidence type="ECO:0000313" key="1">
    <source>
        <dbReference type="EMBL" id="KAK3221421.1"/>
    </source>
</evidence>
<gene>
    <name evidence="1" type="ORF">Dsin_008446</name>
</gene>
<dbReference type="EMBL" id="JANJYJ010000003">
    <property type="protein sequence ID" value="KAK3221421.1"/>
    <property type="molecule type" value="Genomic_DNA"/>
</dbReference>
<organism evidence="1 2">
    <name type="scientific">Dipteronia sinensis</name>
    <dbReference type="NCBI Taxonomy" id="43782"/>
    <lineage>
        <taxon>Eukaryota</taxon>
        <taxon>Viridiplantae</taxon>
        <taxon>Streptophyta</taxon>
        <taxon>Embryophyta</taxon>
        <taxon>Tracheophyta</taxon>
        <taxon>Spermatophyta</taxon>
        <taxon>Magnoliopsida</taxon>
        <taxon>eudicotyledons</taxon>
        <taxon>Gunneridae</taxon>
        <taxon>Pentapetalae</taxon>
        <taxon>rosids</taxon>
        <taxon>malvids</taxon>
        <taxon>Sapindales</taxon>
        <taxon>Sapindaceae</taxon>
        <taxon>Hippocastanoideae</taxon>
        <taxon>Acereae</taxon>
        <taxon>Dipteronia</taxon>
    </lineage>
</organism>
<sequence length="99" mass="10825">MRNCVDDLLILLRFDLHGHPTRTPVIKNVIWSPPAPGWIKVNTDGPAFSSPGAEGCEGVFHNCRAFMKGCFVVPISHVFAFKAELLAASMDINFALQNG</sequence>
<dbReference type="InterPro" id="IPR052929">
    <property type="entry name" value="RNase_H-like_EbsB-rel"/>
</dbReference>
<dbReference type="PANTHER" id="PTHR47074">
    <property type="entry name" value="BNAC02G40300D PROTEIN"/>
    <property type="match status" value="1"/>
</dbReference>
<evidence type="ECO:0008006" key="3">
    <source>
        <dbReference type="Google" id="ProtNLM"/>
    </source>
</evidence>
<protein>
    <recommendedName>
        <fullName evidence="3">RNase H type-1 domain-containing protein</fullName>
    </recommendedName>
</protein>